<feature type="non-terminal residue" evidence="3">
    <location>
        <position position="1"/>
    </location>
</feature>
<sequence length="320" mass="37409">QISKHPIHIMTFTQSFIENVQNIIDQSTKCYYFSVCYDDSFVGLISGKQTGRYWSFVLCTSKYGIQVSNDFFEKFDIDQVVFLITQDALLKPQKGGCKSVQKIDFHEVNVQKIRDYVHTQFQNQQKHKAGLIFQLLQQETEDELLAHNEAEQPSQLNKIMDMIGKFVYIPEHKGYNGDVNQKVECLYSSINQEELIVHVCTKFPQSEENIERKRHIGNDGVVILYRNFNSSEFLNPITSKVIKCYIVIDKIDEERVSLSIFGYRMDSEYLKQSQKNYSLKELENEIFNLICNCCLAVYTNMDYQQKVVKMRKVLIDKSIE</sequence>
<proteinExistence type="predicted"/>
<evidence type="ECO:0000259" key="2">
    <source>
        <dbReference type="PROSITE" id="PS50085"/>
    </source>
</evidence>
<dbReference type="InterPro" id="IPR035974">
    <property type="entry name" value="Rap/Ran-GAP_sf"/>
</dbReference>
<feature type="non-terminal residue" evidence="3">
    <location>
        <position position="320"/>
    </location>
</feature>
<dbReference type="InterPro" id="IPR050989">
    <property type="entry name" value="Rap1_Ran_GAP"/>
</dbReference>
<dbReference type="GO" id="GO:0005096">
    <property type="term" value="F:GTPase activator activity"/>
    <property type="evidence" value="ECO:0007669"/>
    <property type="project" value="UniProtKB-KW"/>
</dbReference>
<dbReference type="InterPro" id="IPR000331">
    <property type="entry name" value="Rap/Ran_GAP_dom"/>
</dbReference>
<dbReference type="GO" id="GO:0005737">
    <property type="term" value="C:cytoplasm"/>
    <property type="evidence" value="ECO:0007669"/>
    <property type="project" value="TreeGrafter"/>
</dbReference>
<reference evidence="3" key="1">
    <citation type="submission" date="2015-07" db="EMBL/GenBank/DDBJ databases">
        <title>Adaptation to a free-living lifestyle via gene acquisitions in the diplomonad Trepomonas sp. PC1.</title>
        <authorList>
            <person name="Xu F."/>
            <person name="Jerlstrom-Hultqvist J."/>
            <person name="Kolisko M."/>
            <person name="Simpson A.G.B."/>
            <person name="Roger A.J."/>
            <person name="Svard S.G."/>
            <person name="Andersson J.O."/>
        </authorList>
    </citation>
    <scope>NUCLEOTIDE SEQUENCE</scope>
    <source>
        <strain evidence="3">PC1</strain>
    </source>
</reference>
<evidence type="ECO:0000256" key="1">
    <source>
        <dbReference type="ARBA" id="ARBA00022468"/>
    </source>
</evidence>
<feature type="domain" description="Rap-GAP" evidence="2">
    <location>
        <begin position="115"/>
        <end position="320"/>
    </location>
</feature>
<name>A0A146KBW7_9EUKA</name>
<dbReference type="GO" id="GO:0051056">
    <property type="term" value="P:regulation of small GTPase mediated signal transduction"/>
    <property type="evidence" value="ECO:0007669"/>
    <property type="project" value="InterPro"/>
</dbReference>
<dbReference type="AlphaFoldDB" id="A0A146KBW7"/>
<dbReference type="Pfam" id="PF02145">
    <property type="entry name" value="Rap_GAP"/>
    <property type="match status" value="1"/>
</dbReference>
<organism evidence="3">
    <name type="scientific">Trepomonas sp. PC1</name>
    <dbReference type="NCBI Taxonomy" id="1076344"/>
    <lineage>
        <taxon>Eukaryota</taxon>
        <taxon>Metamonada</taxon>
        <taxon>Diplomonadida</taxon>
        <taxon>Hexamitidae</taxon>
        <taxon>Hexamitinae</taxon>
        <taxon>Trepomonas</taxon>
    </lineage>
</organism>
<gene>
    <name evidence="3" type="ORF">TPC1_14870</name>
</gene>
<dbReference type="EMBL" id="GDID01003600">
    <property type="protein sequence ID" value="JAP93006.1"/>
    <property type="molecule type" value="Transcribed_RNA"/>
</dbReference>
<keyword evidence="1" id="KW-0343">GTPase activation</keyword>
<protein>
    <submittedName>
        <fullName evidence="3">Rap/ran-GAP family protein</fullName>
    </submittedName>
</protein>
<dbReference type="PANTHER" id="PTHR15711">
    <property type="entry name" value="RAP GTPASE-ACTIVATING PROTEIN"/>
    <property type="match status" value="1"/>
</dbReference>
<dbReference type="PANTHER" id="PTHR15711:SF32">
    <property type="entry name" value="RAP GTPASE ACTIVATING PROTEIN 1, ISOFORM H"/>
    <property type="match status" value="1"/>
</dbReference>
<dbReference type="Gene3D" id="3.40.50.11210">
    <property type="entry name" value="Rap/Ran-GAP"/>
    <property type="match status" value="1"/>
</dbReference>
<dbReference type="PROSITE" id="PS50085">
    <property type="entry name" value="RAPGAP"/>
    <property type="match status" value="1"/>
</dbReference>
<dbReference type="SUPFAM" id="SSF111347">
    <property type="entry name" value="Rap/Ran-GAP"/>
    <property type="match status" value="1"/>
</dbReference>
<accession>A0A146KBW7</accession>
<evidence type="ECO:0000313" key="3">
    <source>
        <dbReference type="EMBL" id="JAP93006.1"/>
    </source>
</evidence>